<comment type="subunit">
    <text evidence="2">Homodimer.</text>
</comment>
<proteinExistence type="predicted"/>
<evidence type="ECO:0000313" key="8">
    <source>
        <dbReference type="Proteomes" id="UP000005439"/>
    </source>
</evidence>
<keyword evidence="8" id="KW-1185">Reference proteome</keyword>
<dbReference type="STRING" id="679936.Sulac_1307"/>
<evidence type="ECO:0000256" key="4">
    <source>
        <dbReference type="ARBA" id="ARBA00022723"/>
    </source>
</evidence>
<accession>G8TVW0</accession>
<name>G8TVW0_SULAD</name>
<dbReference type="EMBL" id="CP003179">
    <property type="protein sequence ID" value="AEW04804.1"/>
    <property type="molecule type" value="Genomic_DNA"/>
</dbReference>
<evidence type="ECO:0000256" key="1">
    <source>
        <dbReference type="ARBA" id="ARBA00004496"/>
    </source>
</evidence>
<evidence type="ECO:0000256" key="5">
    <source>
        <dbReference type="ARBA" id="ARBA00039938"/>
    </source>
</evidence>
<dbReference type="Pfam" id="PF02583">
    <property type="entry name" value="Trns_repr_metal"/>
    <property type="match status" value="1"/>
</dbReference>
<dbReference type="GO" id="GO:0045892">
    <property type="term" value="P:negative regulation of DNA-templated transcription"/>
    <property type="evidence" value="ECO:0007669"/>
    <property type="project" value="UniProtKB-ARBA"/>
</dbReference>
<dbReference type="HOGENOM" id="CLU_2060207_0_0_9"/>
<dbReference type="GO" id="GO:0003677">
    <property type="term" value="F:DNA binding"/>
    <property type="evidence" value="ECO:0007669"/>
    <property type="project" value="InterPro"/>
</dbReference>
<sequence length="119" mass="13197">MEPGLKEDAALRLKVAVGHLESVRKMVDQDVYCVNIMKQLAAVQASLEQVQRILLRNHLLTCVSDAVSQGFGPQIIDELVDAMKYMPFSTGQAIHPAEPLHALVEHPVCQCHRTEPEVT</sequence>
<dbReference type="AlphaFoldDB" id="G8TVW0"/>
<dbReference type="PATRIC" id="fig|679936.5.peg.1370"/>
<evidence type="ECO:0000256" key="6">
    <source>
        <dbReference type="ARBA" id="ARBA00041544"/>
    </source>
</evidence>
<reference evidence="8" key="1">
    <citation type="submission" date="2011-12" db="EMBL/GenBank/DDBJ databases">
        <title>The complete genome of chromosome of Sulfobacillus acidophilus DSM 10332.</title>
        <authorList>
            <person name="Lucas S."/>
            <person name="Han J."/>
            <person name="Lapidus A."/>
            <person name="Bruce D."/>
            <person name="Goodwin L."/>
            <person name="Pitluck S."/>
            <person name="Peters L."/>
            <person name="Kyrpides N."/>
            <person name="Mavromatis K."/>
            <person name="Ivanova N."/>
            <person name="Mikhailova N."/>
            <person name="Chertkov O."/>
            <person name="Saunders E."/>
            <person name="Detter J.C."/>
            <person name="Tapia R."/>
            <person name="Han C."/>
            <person name="Land M."/>
            <person name="Hauser L."/>
            <person name="Markowitz V."/>
            <person name="Cheng J.-F."/>
            <person name="Hugenholtz P."/>
            <person name="Woyke T."/>
            <person name="Wu D."/>
            <person name="Pukall R."/>
            <person name="Gehrich-Schroeter G."/>
            <person name="Schneider S."/>
            <person name="Klenk H.-P."/>
            <person name="Eisen J.A."/>
        </authorList>
    </citation>
    <scope>NUCLEOTIDE SEQUENCE [LARGE SCALE GENOMIC DNA]</scope>
    <source>
        <strain evidence="8">ATCC 700253 / DSM 10332 / NAL</strain>
    </source>
</reference>
<dbReference type="InterPro" id="IPR003735">
    <property type="entry name" value="Metal_Tscrpt_repr"/>
</dbReference>
<dbReference type="CDD" id="cd10151">
    <property type="entry name" value="TthCsoR-like_DUF156"/>
    <property type="match status" value="1"/>
</dbReference>
<dbReference type="InterPro" id="IPR038390">
    <property type="entry name" value="Metal_Tscrpt_repr_sf"/>
</dbReference>
<keyword evidence="4" id="KW-0479">Metal-binding</keyword>
<evidence type="ECO:0000313" key="7">
    <source>
        <dbReference type="EMBL" id="AEW04804.1"/>
    </source>
</evidence>
<dbReference type="Proteomes" id="UP000005439">
    <property type="component" value="Chromosome"/>
</dbReference>
<dbReference type="KEGG" id="sap:Sulac_1307"/>
<dbReference type="PANTHER" id="PTHR33677">
    <property type="entry name" value="TRANSCRIPTIONAL REPRESSOR FRMR-RELATED"/>
    <property type="match status" value="1"/>
</dbReference>
<comment type="subcellular location">
    <subcellularLocation>
        <location evidence="1">Cytoplasm</location>
    </subcellularLocation>
</comment>
<dbReference type="PANTHER" id="PTHR33677:SF4">
    <property type="entry name" value="COPPER-SENSING TRANSCRIPTIONAL REPRESSOR CSOR"/>
    <property type="match status" value="1"/>
</dbReference>
<evidence type="ECO:0000256" key="2">
    <source>
        <dbReference type="ARBA" id="ARBA00011738"/>
    </source>
</evidence>
<reference evidence="7 8" key="2">
    <citation type="journal article" date="2012" name="Stand. Genomic Sci.">
        <title>Complete genome sequence of the moderately thermophilic mineral-sulfide-oxidizing firmicute Sulfobacillus acidophilus type strain (NAL(T)).</title>
        <authorList>
            <person name="Anderson I."/>
            <person name="Chertkov O."/>
            <person name="Chen A."/>
            <person name="Saunders E."/>
            <person name="Lapidus A."/>
            <person name="Nolan M."/>
            <person name="Lucas S."/>
            <person name="Hammon N."/>
            <person name="Deshpande S."/>
            <person name="Cheng J.F."/>
            <person name="Han C."/>
            <person name="Tapia R."/>
            <person name="Goodwin L.A."/>
            <person name="Pitluck S."/>
            <person name="Liolios K."/>
            <person name="Pagani I."/>
            <person name="Ivanova N."/>
            <person name="Mikhailova N."/>
            <person name="Pati A."/>
            <person name="Palaniappan K."/>
            <person name="Land M."/>
            <person name="Pan C."/>
            <person name="Rohde M."/>
            <person name="Pukall R."/>
            <person name="Goker M."/>
            <person name="Detter J.C."/>
            <person name="Woyke T."/>
            <person name="Bristow J."/>
            <person name="Eisen J.A."/>
            <person name="Markowitz V."/>
            <person name="Hugenholtz P."/>
            <person name="Kyrpides N.C."/>
            <person name="Klenk H.P."/>
            <person name="Mavromatis K."/>
        </authorList>
    </citation>
    <scope>NUCLEOTIDE SEQUENCE [LARGE SCALE GENOMIC DNA]</scope>
    <source>
        <strain evidence="8">ATCC 700253 / DSM 10332 / NAL</strain>
    </source>
</reference>
<dbReference type="Gene3D" id="1.20.58.1000">
    <property type="entry name" value="Metal-sensitive repressor, helix protomer"/>
    <property type="match status" value="1"/>
</dbReference>
<gene>
    <name evidence="7" type="ordered locus">Sulac_1307</name>
</gene>
<dbReference type="GO" id="GO:0005737">
    <property type="term" value="C:cytoplasm"/>
    <property type="evidence" value="ECO:0007669"/>
    <property type="project" value="UniProtKB-SubCell"/>
</dbReference>
<protein>
    <recommendedName>
        <fullName evidence="5">Copper-sensing transcriptional repressor CsoR</fullName>
    </recommendedName>
    <alternativeName>
        <fullName evidence="6">Copper-sensitive operon repressor</fullName>
    </alternativeName>
</protein>
<evidence type="ECO:0000256" key="3">
    <source>
        <dbReference type="ARBA" id="ARBA00022490"/>
    </source>
</evidence>
<organism evidence="7 8">
    <name type="scientific">Sulfobacillus acidophilus (strain ATCC 700253 / DSM 10332 / NAL)</name>
    <dbReference type="NCBI Taxonomy" id="679936"/>
    <lineage>
        <taxon>Bacteria</taxon>
        <taxon>Bacillati</taxon>
        <taxon>Bacillota</taxon>
        <taxon>Clostridia</taxon>
        <taxon>Eubacteriales</taxon>
        <taxon>Clostridiales Family XVII. Incertae Sedis</taxon>
        <taxon>Sulfobacillus</taxon>
    </lineage>
</organism>
<dbReference type="GO" id="GO:0046872">
    <property type="term" value="F:metal ion binding"/>
    <property type="evidence" value="ECO:0007669"/>
    <property type="project" value="UniProtKB-KW"/>
</dbReference>
<keyword evidence="3" id="KW-0963">Cytoplasm</keyword>